<name>A0ABM0PZ10_GALVR</name>
<dbReference type="CDD" id="cd22975">
    <property type="entry name" value="DD_TEX55"/>
    <property type="match status" value="1"/>
</dbReference>
<gene>
    <name evidence="3" type="primary">LOC103581244</name>
</gene>
<dbReference type="Pfam" id="PF17819">
    <property type="entry name" value="Tex55"/>
    <property type="match status" value="1"/>
</dbReference>
<dbReference type="Proteomes" id="UP000694923">
    <property type="component" value="Unplaced"/>
</dbReference>
<reference evidence="3" key="1">
    <citation type="submission" date="2025-08" db="UniProtKB">
        <authorList>
            <consortium name="RefSeq"/>
        </authorList>
    </citation>
    <scope>IDENTIFICATION</scope>
</reference>
<proteinExistence type="predicted"/>
<feature type="compositionally biased region" description="Basic and acidic residues" evidence="1">
    <location>
        <begin position="126"/>
        <end position="136"/>
    </location>
</feature>
<evidence type="ECO:0000313" key="2">
    <source>
        <dbReference type="Proteomes" id="UP000694923"/>
    </source>
</evidence>
<dbReference type="GeneID" id="103581244"/>
<feature type="compositionally biased region" description="Basic and acidic residues" evidence="1">
    <location>
        <begin position="71"/>
        <end position="80"/>
    </location>
</feature>
<evidence type="ECO:0000256" key="1">
    <source>
        <dbReference type="SAM" id="MobiDB-lite"/>
    </source>
</evidence>
<evidence type="ECO:0000313" key="3">
    <source>
        <dbReference type="RefSeq" id="XP_008561351.1"/>
    </source>
</evidence>
<dbReference type="PANTHER" id="PTHR47110:SF1">
    <property type="entry name" value="TESTIS-SPECIFIC EXPRESSED PROTEIN 55"/>
    <property type="match status" value="1"/>
</dbReference>
<dbReference type="InterPro" id="IPR048377">
    <property type="entry name" value="TEX55_DD"/>
</dbReference>
<dbReference type="RefSeq" id="XP_008561351.1">
    <property type="nucleotide sequence ID" value="XM_008563129.1"/>
</dbReference>
<feature type="region of interest" description="Disordered" evidence="1">
    <location>
        <begin position="1"/>
        <end position="168"/>
    </location>
</feature>
<organism evidence="2 3">
    <name type="scientific">Galeopterus variegatus</name>
    <name type="common">Malayan flying lemur</name>
    <name type="synonym">Cynocephalus variegatus</name>
    <dbReference type="NCBI Taxonomy" id="482537"/>
    <lineage>
        <taxon>Eukaryota</taxon>
        <taxon>Metazoa</taxon>
        <taxon>Chordata</taxon>
        <taxon>Craniata</taxon>
        <taxon>Vertebrata</taxon>
        <taxon>Euteleostomi</taxon>
        <taxon>Mammalia</taxon>
        <taxon>Eutheria</taxon>
        <taxon>Euarchontoglires</taxon>
        <taxon>Dermoptera</taxon>
        <taxon>Cynocephalidae</taxon>
        <taxon>Galeopterus</taxon>
    </lineage>
</organism>
<sequence length="441" mass="50488">MAEPPEEAPDQSLGRESTAAPPTVGHTNVQEEDNQKTQAKEEAGNQTDHRIVGQTDHRLSGQAEPYLFGQPDHKVSEYAEARTSSQANLRVYNEVDQGWFEQTKGESSSQADNVEFEEDDDQVLDLTDRRISDQIGHRMSSQAERRISEQTDHRLSGPAGQGSSEKIDLRSSGLVDQKTKWIDQILPNQVEHRTSVKTHHQVYNQDTKLAEHQAVDQVDSHADQLIVDKADYSESDQADHLADKQAEHEEDHLPYYGALGQSEDKTFPKFGYSKEHKDADYRIQPCKFEDSQTHLNSKLLFAMETETKSASVSQAYNPADSRFTSNFQARDPAFFQRSSSISPKLDYLISQEKPQAIETNSDFSEFKQEKSSHTYNQTYRRRFPLIVYEDPYQVSLQYVEKHHILQIFQITEKLVYEKPEDPLNFMLCQESFHPRSCLSIP</sequence>
<keyword evidence="2" id="KW-1185">Reference proteome</keyword>
<feature type="compositionally biased region" description="Basic and acidic residues" evidence="1">
    <location>
        <begin position="143"/>
        <end position="155"/>
    </location>
</feature>
<dbReference type="InterPro" id="IPR040760">
    <property type="entry name" value="Tex55"/>
</dbReference>
<feature type="compositionally biased region" description="Acidic residues" evidence="1">
    <location>
        <begin position="114"/>
        <end position="123"/>
    </location>
</feature>
<dbReference type="PANTHER" id="PTHR47110">
    <property type="entry name" value="TESTIS-SPECIFIC EXPRESSED PROTEIN 55"/>
    <property type="match status" value="1"/>
</dbReference>
<feature type="compositionally biased region" description="Basic and acidic residues" evidence="1">
    <location>
        <begin position="33"/>
        <end position="59"/>
    </location>
</feature>
<accession>A0ABM0PZ10</accession>
<protein>
    <submittedName>
        <fullName evidence="3">Uncharacterized protein C3orf30-like</fullName>
    </submittedName>
</protein>